<dbReference type="PROSITE" id="PS51553">
    <property type="entry name" value="GMPS_ATP_PPASE"/>
    <property type="match status" value="1"/>
</dbReference>
<evidence type="ECO:0000256" key="5">
    <source>
        <dbReference type="ARBA" id="ARBA00022755"/>
    </source>
</evidence>
<evidence type="ECO:0000256" key="2">
    <source>
        <dbReference type="ARBA" id="ARBA00022598"/>
    </source>
</evidence>
<dbReference type="EMBL" id="DRTU01000287">
    <property type="protein sequence ID" value="HHI01204.1"/>
    <property type="molecule type" value="Genomic_DNA"/>
</dbReference>
<feature type="non-terminal residue" evidence="11">
    <location>
        <position position="108"/>
    </location>
</feature>
<dbReference type="AlphaFoldDB" id="A0A7C5NW16"/>
<organism evidence="11">
    <name type="scientific">Thermococcus litoralis</name>
    <dbReference type="NCBI Taxonomy" id="2265"/>
    <lineage>
        <taxon>Archaea</taxon>
        <taxon>Methanobacteriati</taxon>
        <taxon>Methanobacteriota</taxon>
        <taxon>Thermococci</taxon>
        <taxon>Thermococcales</taxon>
        <taxon>Thermococcaceae</taxon>
        <taxon>Thermococcus</taxon>
    </lineage>
</organism>
<feature type="domain" description="GMPS ATP-PPase" evidence="10">
    <location>
        <begin position="1"/>
        <end position="108"/>
    </location>
</feature>
<evidence type="ECO:0000259" key="10">
    <source>
        <dbReference type="PROSITE" id="PS51553"/>
    </source>
</evidence>
<evidence type="ECO:0000256" key="4">
    <source>
        <dbReference type="ARBA" id="ARBA00022749"/>
    </source>
</evidence>
<keyword evidence="2" id="KW-0436">Ligase</keyword>
<dbReference type="GO" id="GO:0005524">
    <property type="term" value="F:ATP binding"/>
    <property type="evidence" value="ECO:0007669"/>
    <property type="project" value="UniProtKB-UniRule"/>
</dbReference>
<dbReference type="GO" id="GO:0003921">
    <property type="term" value="F:GMP synthase activity"/>
    <property type="evidence" value="ECO:0007669"/>
    <property type="project" value="InterPro"/>
</dbReference>
<feature type="binding site" evidence="9">
    <location>
        <begin position="27"/>
        <end position="33"/>
    </location>
    <ligand>
        <name>ATP</name>
        <dbReference type="ChEBI" id="CHEBI:30616"/>
    </ligand>
</feature>
<evidence type="ECO:0000256" key="7">
    <source>
        <dbReference type="ARBA" id="ARBA00030464"/>
    </source>
</evidence>
<dbReference type="PANTHER" id="PTHR11922:SF2">
    <property type="entry name" value="GMP SYNTHASE [GLUTAMINE-HYDROLYZING]"/>
    <property type="match status" value="1"/>
</dbReference>
<dbReference type="Proteomes" id="UP000886217">
    <property type="component" value="Unassembled WGS sequence"/>
</dbReference>
<evidence type="ECO:0000313" key="11">
    <source>
        <dbReference type="EMBL" id="HHI01204.1"/>
    </source>
</evidence>
<dbReference type="Pfam" id="PF02540">
    <property type="entry name" value="NAD_synthase"/>
    <property type="match status" value="1"/>
</dbReference>
<accession>A0A7C5NW16</accession>
<evidence type="ECO:0000256" key="6">
    <source>
        <dbReference type="ARBA" id="ARBA00022840"/>
    </source>
</evidence>
<dbReference type="InterPro" id="IPR014729">
    <property type="entry name" value="Rossmann-like_a/b/a_fold"/>
</dbReference>
<name>A0A7C5NW16_THELI</name>
<evidence type="ECO:0000256" key="9">
    <source>
        <dbReference type="PROSITE-ProRule" id="PRU00886"/>
    </source>
</evidence>
<evidence type="ECO:0000256" key="1">
    <source>
        <dbReference type="ARBA" id="ARBA00002332"/>
    </source>
</evidence>
<dbReference type="PANTHER" id="PTHR11922">
    <property type="entry name" value="GMP SYNTHASE-RELATED"/>
    <property type="match status" value="1"/>
</dbReference>
<dbReference type="GO" id="GO:0005829">
    <property type="term" value="C:cytosol"/>
    <property type="evidence" value="ECO:0007669"/>
    <property type="project" value="TreeGrafter"/>
</dbReference>
<comment type="catalytic activity">
    <reaction evidence="8">
        <text>XMP + L-glutamine + ATP + H2O = GMP + L-glutamate + AMP + diphosphate + 2 H(+)</text>
        <dbReference type="Rhea" id="RHEA:11680"/>
        <dbReference type="ChEBI" id="CHEBI:15377"/>
        <dbReference type="ChEBI" id="CHEBI:15378"/>
        <dbReference type="ChEBI" id="CHEBI:29985"/>
        <dbReference type="ChEBI" id="CHEBI:30616"/>
        <dbReference type="ChEBI" id="CHEBI:33019"/>
        <dbReference type="ChEBI" id="CHEBI:57464"/>
        <dbReference type="ChEBI" id="CHEBI:58115"/>
        <dbReference type="ChEBI" id="CHEBI:58359"/>
        <dbReference type="ChEBI" id="CHEBI:456215"/>
        <dbReference type="EC" id="6.3.5.2"/>
    </reaction>
</comment>
<dbReference type="SUPFAM" id="SSF52402">
    <property type="entry name" value="Adenine nucleotide alpha hydrolases-like"/>
    <property type="match status" value="1"/>
</dbReference>
<keyword evidence="4 9" id="KW-0332">GMP biosynthesis</keyword>
<proteinExistence type="predicted"/>
<keyword evidence="3 9" id="KW-0547">Nucleotide-binding</keyword>
<sequence>MWKEFIEEKVREIRETVSDGKAIIALSGGVDSSTAAIIAHKAIGDKLYAVFVNTGFLRKGEPEFVIKTFRDEFRLNLIYVDAQERFFEALKGIIDPEQKRKIIGKTFI</sequence>
<evidence type="ECO:0000256" key="8">
    <source>
        <dbReference type="ARBA" id="ARBA00049404"/>
    </source>
</evidence>
<comment type="caution">
    <text evidence="11">The sequence shown here is derived from an EMBL/GenBank/DDBJ whole genome shotgun (WGS) entry which is preliminary data.</text>
</comment>
<protein>
    <recommendedName>
        <fullName evidence="7">GMP synthetase</fullName>
    </recommendedName>
</protein>
<keyword evidence="5 9" id="KW-0658">Purine biosynthesis</keyword>
<keyword evidence="6 9" id="KW-0067">ATP-binding</keyword>
<dbReference type="InterPro" id="IPR025777">
    <property type="entry name" value="GMPS_ATP_PPase_dom"/>
</dbReference>
<dbReference type="InterPro" id="IPR022310">
    <property type="entry name" value="NAD/GMP_synthase"/>
</dbReference>
<gene>
    <name evidence="11" type="ORF">ENL40_07065</name>
</gene>
<dbReference type="Gene3D" id="3.40.50.620">
    <property type="entry name" value="HUPs"/>
    <property type="match status" value="1"/>
</dbReference>
<reference evidence="11" key="1">
    <citation type="journal article" date="2020" name="mSystems">
        <title>Genome- and Community-Level Interaction Insights into Carbon Utilization and Element Cycling Functions of Hydrothermarchaeota in Hydrothermal Sediment.</title>
        <authorList>
            <person name="Zhou Z."/>
            <person name="Liu Y."/>
            <person name="Xu W."/>
            <person name="Pan J."/>
            <person name="Luo Z.H."/>
            <person name="Li M."/>
        </authorList>
    </citation>
    <scope>NUCLEOTIDE SEQUENCE [LARGE SCALE GENOMIC DNA]</scope>
    <source>
        <strain evidence="11">HyVt-93</strain>
    </source>
</reference>
<comment type="function">
    <text evidence="1">Catalyzes the synthesis of GMP from XMP.</text>
</comment>
<evidence type="ECO:0000256" key="3">
    <source>
        <dbReference type="ARBA" id="ARBA00022741"/>
    </source>
</evidence>